<sequence length="138" mass="15252">MEEGPPASKPDAAARRWLTEELVPSGPVFNEVKSLWQLYSSLDDSTRSSSQGIPLPLNQDHNRYCAGGPLVANRRTQVTPLSVLQRISDDSQPVAPPSKKRALSIDSRQDELGLQRGVVAQEDRVIEKLTVHLQKNSK</sequence>
<name>A0A1D1VJR6_RAMVA</name>
<dbReference type="Proteomes" id="UP000186922">
    <property type="component" value="Unassembled WGS sequence"/>
</dbReference>
<comment type="caution">
    <text evidence="2">The sequence shown here is derived from an EMBL/GenBank/DDBJ whole genome shotgun (WGS) entry which is preliminary data.</text>
</comment>
<evidence type="ECO:0000313" key="2">
    <source>
        <dbReference type="EMBL" id="GAV01850.1"/>
    </source>
</evidence>
<proteinExistence type="predicted"/>
<reference evidence="2 3" key="1">
    <citation type="journal article" date="2016" name="Nat. Commun.">
        <title>Extremotolerant tardigrade genome and improved radiotolerance of human cultured cells by tardigrade-unique protein.</title>
        <authorList>
            <person name="Hashimoto T."/>
            <person name="Horikawa D.D."/>
            <person name="Saito Y."/>
            <person name="Kuwahara H."/>
            <person name="Kozuka-Hata H."/>
            <person name="Shin-I T."/>
            <person name="Minakuchi Y."/>
            <person name="Ohishi K."/>
            <person name="Motoyama A."/>
            <person name="Aizu T."/>
            <person name="Enomoto A."/>
            <person name="Kondo K."/>
            <person name="Tanaka S."/>
            <person name="Hara Y."/>
            <person name="Koshikawa S."/>
            <person name="Sagara H."/>
            <person name="Miura T."/>
            <person name="Yokobori S."/>
            <person name="Miyagawa K."/>
            <person name="Suzuki Y."/>
            <person name="Kubo T."/>
            <person name="Oyama M."/>
            <person name="Kohara Y."/>
            <person name="Fujiyama A."/>
            <person name="Arakawa K."/>
            <person name="Katayama T."/>
            <person name="Toyoda A."/>
            <person name="Kunieda T."/>
        </authorList>
    </citation>
    <scope>NUCLEOTIDE SEQUENCE [LARGE SCALE GENOMIC DNA]</scope>
    <source>
        <strain evidence="2 3">YOKOZUNA-1</strain>
    </source>
</reference>
<gene>
    <name evidence="2" type="primary">RvY_12494-1</name>
    <name evidence="2" type="synonym">RvY_12494.1</name>
    <name evidence="2" type="ORF">RvY_12494</name>
</gene>
<keyword evidence="3" id="KW-1185">Reference proteome</keyword>
<evidence type="ECO:0000256" key="1">
    <source>
        <dbReference type="SAM" id="MobiDB-lite"/>
    </source>
</evidence>
<protein>
    <submittedName>
        <fullName evidence="2">Uncharacterized protein</fullName>
    </submittedName>
</protein>
<organism evidence="2 3">
    <name type="scientific">Ramazzottius varieornatus</name>
    <name type="common">Water bear</name>
    <name type="synonym">Tardigrade</name>
    <dbReference type="NCBI Taxonomy" id="947166"/>
    <lineage>
        <taxon>Eukaryota</taxon>
        <taxon>Metazoa</taxon>
        <taxon>Ecdysozoa</taxon>
        <taxon>Tardigrada</taxon>
        <taxon>Eutardigrada</taxon>
        <taxon>Parachela</taxon>
        <taxon>Hypsibioidea</taxon>
        <taxon>Ramazzottiidae</taxon>
        <taxon>Ramazzottius</taxon>
    </lineage>
</organism>
<feature type="region of interest" description="Disordered" evidence="1">
    <location>
        <begin position="85"/>
        <end position="107"/>
    </location>
</feature>
<accession>A0A1D1VJR6</accession>
<dbReference type="AlphaFoldDB" id="A0A1D1VJR6"/>
<dbReference type="EMBL" id="BDGG01000007">
    <property type="protein sequence ID" value="GAV01850.1"/>
    <property type="molecule type" value="Genomic_DNA"/>
</dbReference>
<evidence type="ECO:0000313" key="3">
    <source>
        <dbReference type="Proteomes" id="UP000186922"/>
    </source>
</evidence>